<evidence type="ECO:0000313" key="2">
    <source>
        <dbReference type="Proteomes" id="UP000693946"/>
    </source>
</evidence>
<gene>
    <name evidence="1" type="ORF">JOB18_033930</name>
</gene>
<dbReference type="Proteomes" id="UP000693946">
    <property type="component" value="Linkage Group LG3"/>
</dbReference>
<accession>A0AAV6QYX2</accession>
<name>A0AAV6QYX2_SOLSE</name>
<dbReference type="EMBL" id="JAGKHQ010000015">
    <property type="protein sequence ID" value="KAG7497236.1"/>
    <property type="molecule type" value="Genomic_DNA"/>
</dbReference>
<organism evidence="1 2">
    <name type="scientific">Solea senegalensis</name>
    <name type="common">Senegalese sole</name>
    <dbReference type="NCBI Taxonomy" id="28829"/>
    <lineage>
        <taxon>Eukaryota</taxon>
        <taxon>Metazoa</taxon>
        <taxon>Chordata</taxon>
        <taxon>Craniata</taxon>
        <taxon>Vertebrata</taxon>
        <taxon>Euteleostomi</taxon>
        <taxon>Actinopterygii</taxon>
        <taxon>Neopterygii</taxon>
        <taxon>Teleostei</taxon>
        <taxon>Neoteleostei</taxon>
        <taxon>Acanthomorphata</taxon>
        <taxon>Carangaria</taxon>
        <taxon>Pleuronectiformes</taxon>
        <taxon>Pleuronectoidei</taxon>
        <taxon>Soleidae</taxon>
        <taxon>Solea</taxon>
    </lineage>
</organism>
<sequence length="143" mass="16186">MAASPSGRANDEDYLLTECSISDPELQPDWLNLDISRLLRKDQRVRDIVEFLLDRAAFTLESASHSFHIPPHFHVQVCMAFRCLSCLLLMGKTTARKQTPGRDVSTAYTRASASVAARDVHRGRDTLVRIKKNVFFETFETTS</sequence>
<reference evidence="1 2" key="1">
    <citation type="journal article" date="2021" name="Sci. Rep.">
        <title>Chromosome anchoring in Senegalese sole (Solea senegalensis) reveals sex-associated markers and genome rearrangements in flatfish.</title>
        <authorList>
            <person name="Guerrero-Cozar I."/>
            <person name="Gomez-Garrido J."/>
            <person name="Berbel C."/>
            <person name="Martinez-Blanch J.F."/>
            <person name="Alioto T."/>
            <person name="Claros M.G."/>
            <person name="Gagnaire P.A."/>
            <person name="Manchado M."/>
        </authorList>
    </citation>
    <scope>NUCLEOTIDE SEQUENCE [LARGE SCALE GENOMIC DNA]</scope>
    <source>
        <strain evidence="1">Sse05_10M</strain>
    </source>
</reference>
<protein>
    <submittedName>
        <fullName evidence="1">Uncharacterized protein</fullName>
    </submittedName>
</protein>
<evidence type="ECO:0000313" key="1">
    <source>
        <dbReference type="EMBL" id="KAG7497236.1"/>
    </source>
</evidence>
<proteinExistence type="predicted"/>
<dbReference type="AlphaFoldDB" id="A0AAV6QYX2"/>
<keyword evidence="2" id="KW-1185">Reference proteome</keyword>
<comment type="caution">
    <text evidence="1">The sequence shown here is derived from an EMBL/GenBank/DDBJ whole genome shotgun (WGS) entry which is preliminary data.</text>
</comment>